<dbReference type="SUPFAM" id="SSF57889">
    <property type="entry name" value="Cysteine-rich domain"/>
    <property type="match status" value="1"/>
</dbReference>
<reference evidence="4" key="1">
    <citation type="submission" date="2013-01" db="EMBL/GenBank/DDBJ databases">
        <title>Draft Genome Sequence of a Mulberry Tree, Morus notabilis C.K. Schneid.</title>
        <authorList>
            <person name="He N."/>
            <person name="Zhao S."/>
        </authorList>
    </citation>
    <scope>NUCLEOTIDE SEQUENCE</scope>
</reference>
<proteinExistence type="predicted"/>
<sequence>MSEKIRHFSHQHDLVLCRGGLEAPCGICNRLIRTDQNRYFGFECLYRIHEECAELKKKRTILVVGNPKFFN</sequence>
<organism evidence="3 4">
    <name type="scientific">Morus notabilis</name>
    <dbReference type="NCBI Taxonomy" id="981085"/>
    <lineage>
        <taxon>Eukaryota</taxon>
        <taxon>Viridiplantae</taxon>
        <taxon>Streptophyta</taxon>
        <taxon>Embryophyta</taxon>
        <taxon>Tracheophyta</taxon>
        <taxon>Spermatophyta</taxon>
        <taxon>Magnoliopsida</taxon>
        <taxon>eudicotyledons</taxon>
        <taxon>Gunneridae</taxon>
        <taxon>Pentapetalae</taxon>
        <taxon>rosids</taxon>
        <taxon>fabids</taxon>
        <taxon>Rosales</taxon>
        <taxon>Moraceae</taxon>
        <taxon>Moreae</taxon>
        <taxon>Morus</taxon>
    </lineage>
</organism>
<dbReference type="AlphaFoldDB" id="W9RC07"/>
<evidence type="ECO:0000313" key="4">
    <source>
        <dbReference type="Proteomes" id="UP000030645"/>
    </source>
</evidence>
<dbReference type="Pfam" id="PF03107">
    <property type="entry name" value="C1_2"/>
    <property type="match status" value="1"/>
</dbReference>
<dbReference type="InterPro" id="IPR046349">
    <property type="entry name" value="C1-like_sf"/>
</dbReference>
<dbReference type="InterPro" id="IPR004146">
    <property type="entry name" value="DC1"/>
</dbReference>
<dbReference type="Proteomes" id="UP000030645">
    <property type="component" value="Unassembled WGS sequence"/>
</dbReference>
<accession>W9RC07</accession>
<protein>
    <recommendedName>
        <fullName evidence="2">DC1 domain-containing protein</fullName>
    </recommendedName>
</protein>
<feature type="domain" description="DC1" evidence="2">
    <location>
        <begin position="8"/>
        <end position="53"/>
    </location>
</feature>
<evidence type="ECO:0000313" key="3">
    <source>
        <dbReference type="EMBL" id="EXB50272.1"/>
    </source>
</evidence>
<keyword evidence="1" id="KW-0677">Repeat</keyword>
<gene>
    <name evidence="3" type="ORF">L484_017809</name>
</gene>
<keyword evidence="4" id="KW-1185">Reference proteome</keyword>
<evidence type="ECO:0000259" key="2">
    <source>
        <dbReference type="Pfam" id="PF03107"/>
    </source>
</evidence>
<name>W9RC07_9ROSA</name>
<dbReference type="EMBL" id="KE343994">
    <property type="protein sequence ID" value="EXB50272.1"/>
    <property type="molecule type" value="Genomic_DNA"/>
</dbReference>
<evidence type="ECO:0000256" key="1">
    <source>
        <dbReference type="ARBA" id="ARBA00022737"/>
    </source>
</evidence>